<evidence type="ECO:0000256" key="4">
    <source>
        <dbReference type="ARBA" id="ARBA00023284"/>
    </source>
</evidence>
<evidence type="ECO:0000259" key="6">
    <source>
        <dbReference type="PROSITE" id="PS51352"/>
    </source>
</evidence>
<comment type="subcellular location">
    <subcellularLocation>
        <location evidence="1">Cell envelope</location>
    </subcellularLocation>
</comment>
<keyword evidence="4" id="KW-0676">Redox-active center</keyword>
<dbReference type="RefSeq" id="WP_323249891.1">
    <property type="nucleotide sequence ID" value="NZ_JAYFUL010000019.1"/>
</dbReference>
<protein>
    <submittedName>
        <fullName evidence="7">TlpA disulfide reductase family protein</fullName>
    </submittedName>
</protein>
<dbReference type="PROSITE" id="PS51352">
    <property type="entry name" value="THIOREDOXIN_2"/>
    <property type="match status" value="1"/>
</dbReference>
<comment type="caution">
    <text evidence="7">The sequence shown here is derived from an EMBL/GenBank/DDBJ whole genome shotgun (WGS) entry which is preliminary data.</text>
</comment>
<organism evidence="7 8">
    <name type="scientific">Arcicella aquatica</name>
    <dbReference type="NCBI Taxonomy" id="217141"/>
    <lineage>
        <taxon>Bacteria</taxon>
        <taxon>Pseudomonadati</taxon>
        <taxon>Bacteroidota</taxon>
        <taxon>Cytophagia</taxon>
        <taxon>Cytophagales</taxon>
        <taxon>Flectobacillaceae</taxon>
        <taxon>Arcicella</taxon>
    </lineage>
</organism>
<dbReference type="InterPro" id="IPR050553">
    <property type="entry name" value="Thioredoxin_ResA/DsbE_sf"/>
</dbReference>
<dbReference type="InterPro" id="IPR036249">
    <property type="entry name" value="Thioredoxin-like_sf"/>
</dbReference>
<dbReference type="EMBL" id="JAYFUL010000019">
    <property type="protein sequence ID" value="MEA5258642.1"/>
    <property type="molecule type" value="Genomic_DNA"/>
</dbReference>
<evidence type="ECO:0000313" key="7">
    <source>
        <dbReference type="EMBL" id="MEA5258642.1"/>
    </source>
</evidence>
<dbReference type="Proteomes" id="UP001304671">
    <property type="component" value="Unassembled WGS sequence"/>
</dbReference>
<evidence type="ECO:0000256" key="2">
    <source>
        <dbReference type="ARBA" id="ARBA00022748"/>
    </source>
</evidence>
<feature type="domain" description="Thioredoxin" evidence="6">
    <location>
        <begin position="334"/>
        <end position="480"/>
    </location>
</feature>
<dbReference type="InterPro" id="IPR013740">
    <property type="entry name" value="Redoxin"/>
</dbReference>
<feature type="signal peptide" evidence="5">
    <location>
        <begin position="1"/>
        <end position="18"/>
    </location>
</feature>
<proteinExistence type="predicted"/>
<evidence type="ECO:0000256" key="3">
    <source>
        <dbReference type="ARBA" id="ARBA00023157"/>
    </source>
</evidence>
<reference evidence="7 8" key="1">
    <citation type="submission" date="2023-12" db="EMBL/GenBank/DDBJ databases">
        <title>Novel species of the genus Arcicella isolated from rivers.</title>
        <authorList>
            <person name="Lu H."/>
        </authorList>
    </citation>
    <scope>NUCLEOTIDE SEQUENCE [LARGE SCALE GENOMIC DNA]</scope>
    <source>
        <strain evidence="7 8">LMG 21963</strain>
    </source>
</reference>
<dbReference type="Pfam" id="PF08534">
    <property type="entry name" value="Redoxin"/>
    <property type="match status" value="1"/>
</dbReference>
<evidence type="ECO:0000256" key="5">
    <source>
        <dbReference type="SAM" id="SignalP"/>
    </source>
</evidence>
<dbReference type="PANTHER" id="PTHR42852">
    <property type="entry name" value="THIOL:DISULFIDE INTERCHANGE PROTEIN DSBE"/>
    <property type="match status" value="1"/>
</dbReference>
<name>A0ABU5QNI6_9BACT</name>
<dbReference type="InterPro" id="IPR013766">
    <property type="entry name" value="Thioredoxin_domain"/>
</dbReference>
<keyword evidence="2" id="KW-0201">Cytochrome c-type biogenesis</keyword>
<dbReference type="SUPFAM" id="SSF52833">
    <property type="entry name" value="Thioredoxin-like"/>
    <property type="match status" value="1"/>
</dbReference>
<accession>A0ABU5QNI6</accession>
<keyword evidence="5" id="KW-0732">Signal</keyword>
<dbReference type="CDD" id="cd02966">
    <property type="entry name" value="TlpA_like_family"/>
    <property type="match status" value="1"/>
</dbReference>
<dbReference type="Gene3D" id="3.40.30.10">
    <property type="entry name" value="Glutaredoxin"/>
    <property type="match status" value="1"/>
</dbReference>
<feature type="chain" id="PRO_5046001241" evidence="5">
    <location>
        <begin position="19"/>
        <end position="480"/>
    </location>
</feature>
<keyword evidence="8" id="KW-1185">Reference proteome</keyword>
<dbReference type="PANTHER" id="PTHR42852:SF6">
    <property type="entry name" value="THIOL:DISULFIDE INTERCHANGE PROTEIN DSBE"/>
    <property type="match status" value="1"/>
</dbReference>
<gene>
    <name evidence="7" type="ORF">VB264_12670</name>
</gene>
<keyword evidence="3" id="KW-1015">Disulfide bond</keyword>
<evidence type="ECO:0000256" key="1">
    <source>
        <dbReference type="ARBA" id="ARBA00004196"/>
    </source>
</evidence>
<evidence type="ECO:0000313" key="8">
    <source>
        <dbReference type="Proteomes" id="UP001304671"/>
    </source>
</evidence>
<sequence length="480" mass="55382">MKYFLSMLLLIVAQFAFGQHVTISGKVDNAKGDTLTLVYDALMLGVKPSIQKTALTGENRFQFKLTVPQNAVVALKVKEQYIELFVGKGNQIELEFDAQDVNKPITLKGDKALENNFLTKFYQQFKTDFTPSLMLKKVMQVPVDELEMNLFESKKAQSDYYKTFPDQAKFSEEFKQYIENQIRWNYWTYILAYPIERGNANQAQAQVLSLPSTLLEGLDEKKIQDETALLSSSYRSFLIYYVTYFNTKAHGFQKYADVNKSMEDKHLFAREHLPVKAYQFYLAYLLNSQCQYCLPSVVRNTFAALTATPNSEQYANLIKEKCGEVMSKKDEVVKAKEEDSKWFKAITPDGKELSLASLKGKVVYLDFWASWCGPCRKEFPFSKQLQEKLSEKQRKEVVFLYISIDEEEQNWRKAMKDLDIENQKNIYSKGGWESGAAKFFKLESIPRYMLMDKKGNIVDSDAKRPSDPKILSDILKLVGE</sequence>